<organism evidence="6 7">
    <name type="scientific">Saccharothrix syringae</name>
    <name type="common">Nocardiopsis syringae</name>
    <dbReference type="NCBI Taxonomy" id="103733"/>
    <lineage>
        <taxon>Bacteria</taxon>
        <taxon>Bacillati</taxon>
        <taxon>Actinomycetota</taxon>
        <taxon>Actinomycetes</taxon>
        <taxon>Pseudonocardiales</taxon>
        <taxon>Pseudonocardiaceae</taxon>
        <taxon>Saccharothrix</taxon>
    </lineage>
</organism>
<dbReference type="InterPro" id="IPR000847">
    <property type="entry name" value="LysR_HTH_N"/>
</dbReference>
<dbReference type="PRINTS" id="PR00039">
    <property type="entry name" value="HTHLYSR"/>
</dbReference>
<evidence type="ECO:0000313" key="6">
    <source>
        <dbReference type="EMBL" id="QFZ19035.1"/>
    </source>
</evidence>
<evidence type="ECO:0000313" key="7">
    <source>
        <dbReference type="Proteomes" id="UP000325787"/>
    </source>
</evidence>
<dbReference type="PROSITE" id="PS50931">
    <property type="entry name" value="HTH_LYSR"/>
    <property type="match status" value="1"/>
</dbReference>
<dbReference type="AlphaFoldDB" id="A0A5Q0GZF8"/>
<evidence type="ECO:0000256" key="1">
    <source>
        <dbReference type="ARBA" id="ARBA00009437"/>
    </source>
</evidence>
<feature type="domain" description="HTH lysR-type" evidence="5">
    <location>
        <begin position="6"/>
        <end position="63"/>
    </location>
</feature>
<dbReference type="InterPro" id="IPR050389">
    <property type="entry name" value="LysR-type_TF"/>
</dbReference>
<dbReference type="OrthoDB" id="8717159at2"/>
<comment type="similarity">
    <text evidence="1">Belongs to the LysR transcriptional regulatory family.</text>
</comment>
<dbReference type="RefSeq" id="WP_033433744.1">
    <property type="nucleotide sequence ID" value="NZ_CP034550.1"/>
</dbReference>
<dbReference type="SUPFAM" id="SSF53850">
    <property type="entry name" value="Periplasmic binding protein-like II"/>
    <property type="match status" value="1"/>
</dbReference>
<dbReference type="InterPro" id="IPR036390">
    <property type="entry name" value="WH_DNA-bd_sf"/>
</dbReference>
<evidence type="ECO:0000256" key="2">
    <source>
        <dbReference type="ARBA" id="ARBA00023015"/>
    </source>
</evidence>
<sequence length="301" mass="32811">MNLTSLDLNLLVALDALLQERGVTRAAERMGLSQPAVSAHLARLRRHFDDELLTRVGNSYRLTPLAAQLKELARTALQGVERVFAAEADFDPASSTREFSLLVSDYGVAVLGATVAALLAAEAPGTRLRLSPNTPQVVDAVPQSLAAVDLLLMPHGFLQDLPHQDLYRDEWACLVSADNAEVGASLTVEQLRTMPWVASYHGPTASTPAARRLRLHGIEPRVQVVTETFLTVPGLVAGTDRVALLQRRLADRLPDELGVRVLPCPFEVGPLLEAMWWHPVHDEDPAHRYLRDVVARAAASA</sequence>
<dbReference type="KEGG" id="ssyi:EKG83_17665"/>
<proteinExistence type="inferred from homology"/>
<keyword evidence="2" id="KW-0805">Transcription regulation</keyword>
<accession>A0A5Q0GZF8</accession>
<gene>
    <name evidence="6" type="ORF">EKG83_17665</name>
</gene>
<dbReference type="PANTHER" id="PTHR30118:SF15">
    <property type="entry name" value="TRANSCRIPTIONAL REGULATORY PROTEIN"/>
    <property type="match status" value="1"/>
</dbReference>
<dbReference type="PANTHER" id="PTHR30118">
    <property type="entry name" value="HTH-TYPE TRANSCRIPTIONAL REGULATOR LEUO-RELATED"/>
    <property type="match status" value="1"/>
</dbReference>
<dbReference type="EMBL" id="CP034550">
    <property type="protein sequence ID" value="QFZ19035.1"/>
    <property type="molecule type" value="Genomic_DNA"/>
</dbReference>
<protein>
    <submittedName>
        <fullName evidence="6">LysR family transcriptional regulator</fullName>
    </submittedName>
</protein>
<dbReference type="SUPFAM" id="SSF46785">
    <property type="entry name" value="Winged helix' DNA-binding domain"/>
    <property type="match status" value="1"/>
</dbReference>
<evidence type="ECO:0000259" key="5">
    <source>
        <dbReference type="PROSITE" id="PS50931"/>
    </source>
</evidence>
<dbReference type="Gene3D" id="1.10.10.10">
    <property type="entry name" value="Winged helix-like DNA-binding domain superfamily/Winged helix DNA-binding domain"/>
    <property type="match status" value="1"/>
</dbReference>
<dbReference type="Gene3D" id="3.40.190.10">
    <property type="entry name" value="Periplasmic binding protein-like II"/>
    <property type="match status" value="2"/>
</dbReference>
<dbReference type="InterPro" id="IPR036388">
    <property type="entry name" value="WH-like_DNA-bd_sf"/>
</dbReference>
<dbReference type="Pfam" id="PF00126">
    <property type="entry name" value="HTH_1"/>
    <property type="match status" value="1"/>
</dbReference>
<dbReference type="GO" id="GO:0003700">
    <property type="term" value="F:DNA-binding transcription factor activity"/>
    <property type="evidence" value="ECO:0007669"/>
    <property type="project" value="InterPro"/>
</dbReference>
<reference evidence="7" key="1">
    <citation type="journal article" date="2021" name="Curr. Microbiol.">
        <title>Complete genome of nocamycin-producing strain Saccharothrix syringae NRRL B-16468 reveals the biosynthetic potential for secondary metabolites.</title>
        <authorList>
            <person name="Mo X."/>
            <person name="Yang S."/>
        </authorList>
    </citation>
    <scope>NUCLEOTIDE SEQUENCE [LARGE SCALE GENOMIC DNA]</scope>
    <source>
        <strain evidence="7">ATCC 51364 / DSM 43886 / JCM 6844 / KCTC 9398 / NBRC 14523 / NRRL B-16468 / INA 2240</strain>
    </source>
</reference>
<name>A0A5Q0GZF8_SACSY</name>
<dbReference type="Pfam" id="PF03466">
    <property type="entry name" value="LysR_substrate"/>
    <property type="match status" value="1"/>
</dbReference>
<dbReference type="GO" id="GO:0003677">
    <property type="term" value="F:DNA binding"/>
    <property type="evidence" value="ECO:0007669"/>
    <property type="project" value="UniProtKB-KW"/>
</dbReference>
<keyword evidence="7" id="KW-1185">Reference proteome</keyword>
<keyword evidence="4" id="KW-0804">Transcription</keyword>
<dbReference type="Proteomes" id="UP000325787">
    <property type="component" value="Chromosome"/>
</dbReference>
<keyword evidence="3" id="KW-0238">DNA-binding</keyword>
<evidence type="ECO:0000256" key="3">
    <source>
        <dbReference type="ARBA" id="ARBA00023125"/>
    </source>
</evidence>
<evidence type="ECO:0000256" key="4">
    <source>
        <dbReference type="ARBA" id="ARBA00023163"/>
    </source>
</evidence>
<dbReference type="InterPro" id="IPR005119">
    <property type="entry name" value="LysR_subst-bd"/>
</dbReference>